<dbReference type="AlphaFoldDB" id="A0A0A9B739"/>
<accession>A0A0A9B739</accession>
<evidence type="ECO:0000313" key="1">
    <source>
        <dbReference type="EMBL" id="JAD59151.1"/>
    </source>
</evidence>
<dbReference type="EMBL" id="GBRH01238744">
    <property type="protein sequence ID" value="JAD59151.1"/>
    <property type="molecule type" value="Transcribed_RNA"/>
</dbReference>
<reference evidence="1" key="2">
    <citation type="journal article" date="2015" name="Data Brief">
        <title>Shoot transcriptome of the giant reed, Arundo donax.</title>
        <authorList>
            <person name="Barrero R.A."/>
            <person name="Guerrero F.D."/>
            <person name="Moolhuijzen P."/>
            <person name="Goolsby J.A."/>
            <person name="Tidwell J."/>
            <person name="Bellgard S.E."/>
            <person name="Bellgard M.I."/>
        </authorList>
    </citation>
    <scope>NUCLEOTIDE SEQUENCE</scope>
    <source>
        <tissue evidence="1">Shoot tissue taken approximately 20 cm above the soil surface</tissue>
    </source>
</reference>
<proteinExistence type="predicted"/>
<name>A0A0A9B739_ARUDO</name>
<sequence length="17" mass="2064">MCRFNILALFSHYFVMA</sequence>
<protein>
    <submittedName>
        <fullName evidence="1">Uncharacterized protein</fullName>
    </submittedName>
</protein>
<reference evidence="1" key="1">
    <citation type="submission" date="2014-09" db="EMBL/GenBank/DDBJ databases">
        <authorList>
            <person name="Magalhaes I.L.F."/>
            <person name="Oliveira U."/>
            <person name="Santos F.R."/>
            <person name="Vidigal T.H.D.A."/>
            <person name="Brescovit A.D."/>
            <person name="Santos A.J."/>
        </authorList>
    </citation>
    <scope>NUCLEOTIDE SEQUENCE</scope>
    <source>
        <tissue evidence="1">Shoot tissue taken approximately 20 cm above the soil surface</tissue>
    </source>
</reference>
<organism evidence="1">
    <name type="scientific">Arundo donax</name>
    <name type="common">Giant reed</name>
    <name type="synonym">Donax arundinaceus</name>
    <dbReference type="NCBI Taxonomy" id="35708"/>
    <lineage>
        <taxon>Eukaryota</taxon>
        <taxon>Viridiplantae</taxon>
        <taxon>Streptophyta</taxon>
        <taxon>Embryophyta</taxon>
        <taxon>Tracheophyta</taxon>
        <taxon>Spermatophyta</taxon>
        <taxon>Magnoliopsida</taxon>
        <taxon>Liliopsida</taxon>
        <taxon>Poales</taxon>
        <taxon>Poaceae</taxon>
        <taxon>PACMAD clade</taxon>
        <taxon>Arundinoideae</taxon>
        <taxon>Arundineae</taxon>
        <taxon>Arundo</taxon>
    </lineage>
</organism>